<proteinExistence type="inferred from homology"/>
<dbReference type="PANTHER" id="PTHR13068:SF112">
    <property type="entry name" value="TRANSCRIPTION TERMINATION FACTOR 3, MITOCHONDRIAL"/>
    <property type="match status" value="1"/>
</dbReference>
<protein>
    <submittedName>
        <fullName evidence="4">Transcription termination factor 3, mitochondrial isoform X2</fullName>
    </submittedName>
</protein>
<dbReference type="Pfam" id="PF02536">
    <property type="entry name" value="mTERF"/>
    <property type="match status" value="1"/>
</dbReference>
<name>A0ABM4D9M0_HYDVU</name>
<dbReference type="PANTHER" id="PTHR13068">
    <property type="entry name" value="CGI-12 PROTEIN-RELATED"/>
    <property type="match status" value="1"/>
</dbReference>
<evidence type="ECO:0000256" key="2">
    <source>
        <dbReference type="ARBA" id="ARBA00022946"/>
    </source>
</evidence>
<evidence type="ECO:0000313" key="4">
    <source>
        <dbReference type="RefSeq" id="XP_065671034.1"/>
    </source>
</evidence>
<dbReference type="InterPro" id="IPR003690">
    <property type="entry name" value="MTERF"/>
</dbReference>
<sequence length="366" mass="42710">MALFLSSKARKILFEYEQLLLICTNHYFVRKSQVLSSLADKNPLVKKPIWSYDNKGIRHKKIKQLLRFTEEKDVCEKDESVSQMQRVAKLFTELGFTIEEFEKLLVKKPRILELSKAKLTSRINSLKKASLPEDTIKKMILKCPSVILLDLETSLPSKLNLLKKIAITPHLTQDRCIYLVQKCPSLLLACNEQDLKNKINSLRRIGFNNQQLNELIMKHPALLTYSVEAVEEKIKLVHEIMGGSLVLFIKFPRIFSSSTRRIRERYEYLKEEGFLKDNTYLSENKIRAIVITTDIDFVSLLLTKGSHEGDEEFKKKLLTRKLNQFKWFQKSFLENFGNDLTKKIIEKTDDDEDNESFNTEEVDIKI</sequence>
<reference evidence="4" key="1">
    <citation type="submission" date="2025-08" db="UniProtKB">
        <authorList>
            <consortium name="RefSeq"/>
        </authorList>
    </citation>
    <scope>IDENTIFICATION</scope>
</reference>
<evidence type="ECO:0000313" key="3">
    <source>
        <dbReference type="Proteomes" id="UP001652625"/>
    </source>
</evidence>
<dbReference type="GeneID" id="100215429"/>
<keyword evidence="3" id="KW-1185">Reference proteome</keyword>
<dbReference type="Gene3D" id="1.25.70.10">
    <property type="entry name" value="Transcription termination factor 3, mitochondrial"/>
    <property type="match status" value="1"/>
</dbReference>
<dbReference type="Proteomes" id="UP001652625">
    <property type="component" value="Chromosome 13"/>
</dbReference>
<dbReference type="RefSeq" id="XP_065671034.1">
    <property type="nucleotide sequence ID" value="XM_065814962.1"/>
</dbReference>
<dbReference type="InterPro" id="IPR038538">
    <property type="entry name" value="MTERF_sf"/>
</dbReference>
<dbReference type="SMART" id="SM00733">
    <property type="entry name" value="Mterf"/>
    <property type="match status" value="5"/>
</dbReference>
<gene>
    <name evidence="4" type="primary">LOC100215429</name>
</gene>
<comment type="similarity">
    <text evidence="1">Belongs to the mTERF family.</text>
</comment>
<evidence type="ECO:0000256" key="1">
    <source>
        <dbReference type="ARBA" id="ARBA00007692"/>
    </source>
</evidence>
<organism evidence="3 4">
    <name type="scientific">Hydra vulgaris</name>
    <name type="common">Hydra</name>
    <name type="synonym">Hydra attenuata</name>
    <dbReference type="NCBI Taxonomy" id="6087"/>
    <lineage>
        <taxon>Eukaryota</taxon>
        <taxon>Metazoa</taxon>
        <taxon>Cnidaria</taxon>
        <taxon>Hydrozoa</taxon>
        <taxon>Hydroidolina</taxon>
        <taxon>Anthoathecata</taxon>
        <taxon>Aplanulata</taxon>
        <taxon>Hydridae</taxon>
        <taxon>Hydra</taxon>
    </lineage>
</organism>
<keyword evidence="2" id="KW-0809">Transit peptide</keyword>
<accession>A0ABM4D9M0</accession>